<reference evidence="1 2" key="1">
    <citation type="submission" date="2020-08" db="EMBL/GenBank/DDBJ databases">
        <title>Genomic Encyclopedia of Type Strains, Phase IV (KMG-IV): sequencing the most valuable type-strain genomes for metagenomic binning, comparative biology and taxonomic classification.</title>
        <authorList>
            <person name="Goeker M."/>
        </authorList>
    </citation>
    <scope>NUCLEOTIDE SEQUENCE [LARGE SCALE GENOMIC DNA]</scope>
    <source>
        <strain evidence="1 2">DSM 27057</strain>
    </source>
</reference>
<gene>
    <name evidence="1" type="ORF">GGR38_002506</name>
</gene>
<sequence length="144" mass="14989">MNGLNASRRAVLGAMALLPGLGLAPRAWAAGALHFILDPRLPEAAAIRARAQAAGHPCADPAGEIIRLLLSADGHAMTASGTIIGLTTYTDYALARDALRMQGRSVRRPHALPGGEGGDPLLATLRDACTRRCASQATSFLWLA</sequence>
<protein>
    <submittedName>
        <fullName evidence="1">Uncharacterized protein</fullName>
    </submittedName>
</protein>
<evidence type="ECO:0000313" key="1">
    <source>
        <dbReference type="EMBL" id="MBB3955550.1"/>
    </source>
</evidence>
<dbReference type="PROSITE" id="PS51318">
    <property type="entry name" value="TAT"/>
    <property type="match status" value="1"/>
</dbReference>
<keyword evidence="2" id="KW-1185">Reference proteome</keyword>
<comment type="caution">
    <text evidence="1">The sequence shown here is derived from an EMBL/GenBank/DDBJ whole genome shotgun (WGS) entry which is preliminary data.</text>
</comment>
<dbReference type="AlphaFoldDB" id="A0A7W6CKP6"/>
<dbReference type="InterPro" id="IPR006311">
    <property type="entry name" value="TAT_signal"/>
</dbReference>
<organism evidence="1 2">
    <name type="scientific">Novosphingobium sediminicola</name>
    <dbReference type="NCBI Taxonomy" id="563162"/>
    <lineage>
        <taxon>Bacteria</taxon>
        <taxon>Pseudomonadati</taxon>
        <taxon>Pseudomonadota</taxon>
        <taxon>Alphaproteobacteria</taxon>
        <taxon>Sphingomonadales</taxon>
        <taxon>Sphingomonadaceae</taxon>
        <taxon>Novosphingobium</taxon>
    </lineage>
</organism>
<name>A0A7W6CKP6_9SPHN</name>
<dbReference type="Proteomes" id="UP000548867">
    <property type="component" value="Unassembled WGS sequence"/>
</dbReference>
<dbReference type="RefSeq" id="WP_183625974.1">
    <property type="nucleotide sequence ID" value="NZ_JACIDX010000009.1"/>
</dbReference>
<dbReference type="EMBL" id="JACIDX010000009">
    <property type="protein sequence ID" value="MBB3955550.1"/>
    <property type="molecule type" value="Genomic_DNA"/>
</dbReference>
<proteinExistence type="predicted"/>
<evidence type="ECO:0000313" key="2">
    <source>
        <dbReference type="Proteomes" id="UP000548867"/>
    </source>
</evidence>
<accession>A0A7W6CKP6</accession>